<sequence>MIRILIYRKRAKMPHEIMFAFLAVWDNVWFEHGDEPGGLNGARQNDMEARPAIGRFLGE</sequence>
<keyword evidence="2" id="KW-1185">Reference proteome</keyword>
<gene>
    <name evidence="1" type="ORF">ATN84_00805</name>
</gene>
<proteinExistence type="predicted"/>
<organism evidence="1 2">
    <name type="scientific">Paramesorhizobium deserti</name>
    <dbReference type="NCBI Taxonomy" id="1494590"/>
    <lineage>
        <taxon>Bacteria</taxon>
        <taxon>Pseudomonadati</taxon>
        <taxon>Pseudomonadota</taxon>
        <taxon>Alphaproteobacteria</taxon>
        <taxon>Hyphomicrobiales</taxon>
        <taxon>Phyllobacteriaceae</taxon>
        <taxon>Paramesorhizobium</taxon>
    </lineage>
</organism>
<accession>A0A135HYV5</accession>
<dbReference type="EMBL" id="LNTU01000001">
    <property type="protein sequence ID" value="KXF78377.1"/>
    <property type="molecule type" value="Genomic_DNA"/>
</dbReference>
<name>A0A135HYV5_9HYPH</name>
<dbReference type="RefSeq" id="WP_068879647.1">
    <property type="nucleotide sequence ID" value="NZ_LNTU01000001.1"/>
</dbReference>
<dbReference type="AlphaFoldDB" id="A0A135HYV5"/>
<comment type="caution">
    <text evidence="1">The sequence shown here is derived from an EMBL/GenBank/DDBJ whole genome shotgun (WGS) entry which is preliminary data.</text>
</comment>
<protein>
    <submittedName>
        <fullName evidence="1">Uncharacterized protein</fullName>
    </submittedName>
</protein>
<reference evidence="1 2" key="1">
    <citation type="submission" date="2015-11" db="EMBL/GenBank/DDBJ databases">
        <title>Draft genome sequence of Paramesorhizobium deserti A-3-E, a strain highly resistant to diverse beta-lactam antibiotics.</title>
        <authorList>
            <person name="Lv R."/>
            <person name="Yang X."/>
            <person name="Fang N."/>
            <person name="Guo J."/>
            <person name="Luo X."/>
            <person name="Peng F."/>
            <person name="Yang R."/>
            <person name="Cui Y."/>
            <person name="Fang C."/>
            <person name="Song Y."/>
        </authorList>
    </citation>
    <scope>NUCLEOTIDE SEQUENCE [LARGE SCALE GENOMIC DNA]</scope>
    <source>
        <strain evidence="1 2">A-3-E</strain>
    </source>
</reference>
<evidence type="ECO:0000313" key="1">
    <source>
        <dbReference type="EMBL" id="KXF78377.1"/>
    </source>
</evidence>
<dbReference type="STRING" id="1494590.ATN84_00805"/>
<evidence type="ECO:0000313" key="2">
    <source>
        <dbReference type="Proteomes" id="UP000070107"/>
    </source>
</evidence>
<dbReference type="Proteomes" id="UP000070107">
    <property type="component" value="Unassembled WGS sequence"/>
</dbReference>